<name>A6DP90_9BACT</name>
<keyword evidence="2" id="KW-1185">Reference proteome</keyword>
<dbReference type="STRING" id="313628.LNTAR_02402"/>
<gene>
    <name evidence="1" type="ORF">LNTAR_02402</name>
</gene>
<organism evidence="1 2">
    <name type="scientific">Lentisphaera araneosa HTCC2155</name>
    <dbReference type="NCBI Taxonomy" id="313628"/>
    <lineage>
        <taxon>Bacteria</taxon>
        <taxon>Pseudomonadati</taxon>
        <taxon>Lentisphaerota</taxon>
        <taxon>Lentisphaeria</taxon>
        <taxon>Lentisphaerales</taxon>
        <taxon>Lentisphaeraceae</taxon>
        <taxon>Lentisphaera</taxon>
    </lineage>
</organism>
<dbReference type="RefSeq" id="WP_007279673.1">
    <property type="nucleotide sequence ID" value="NZ_ABCK01000015.1"/>
</dbReference>
<sequence length="358" mass="41391">MKERFLHLLLLGISTTLSADIIRLTDGSRIFGNIKKVYKDQLSIETEFTGLIIIPMVHVDSYETDTVKNIEYDENDTTKGKLAYTIEETIIYPSKDELLEQDSAFIENDLAPIETKSILSLWEPNNNHPSYIKPVSPWEYKLYLNLAKQTGNSDKDNYRGGGSVGWERDGVKLLNYGSFILGENNKVNNEEEYVVGSDYEHPKALNDPSSLYLRSRWEKDRFEDIQNRYDLAGGFGYYILDDERHVLRSRLGLAMRHEDYQKESDKDNTGHGLEIEVSFKRKANIWGSVYSKVRYNPSIDEFSHYIINQESGYEIPFTMDETLKLSLNMGMDQEYVSHPNGSRSKDDTKYFLRLGLTF</sequence>
<accession>A6DP90</accession>
<evidence type="ECO:0000313" key="2">
    <source>
        <dbReference type="Proteomes" id="UP000004947"/>
    </source>
</evidence>
<dbReference type="eggNOG" id="COG3137">
    <property type="taxonomic scope" value="Bacteria"/>
</dbReference>
<evidence type="ECO:0008006" key="3">
    <source>
        <dbReference type="Google" id="ProtNLM"/>
    </source>
</evidence>
<evidence type="ECO:0000313" key="1">
    <source>
        <dbReference type="EMBL" id="EDM26622.1"/>
    </source>
</evidence>
<dbReference type="AlphaFoldDB" id="A6DP90"/>
<dbReference type="EMBL" id="ABCK01000015">
    <property type="protein sequence ID" value="EDM26622.1"/>
    <property type="molecule type" value="Genomic_DNA"/>
</dbReference>
<dbReference type="Pfam" id="PF04338">
    <property type="entry name" value="DUF481"/>
    <property type="match status" value="1"/>
</dbReference>
<dbReference type="OrthoDB" id="9806250at2"/>
<dbReference type="InterPro" id="IPR007433">
    <property type="entry name" value="DUF481"/>
</dbReference>
<comment type="caution">
    <text evidence="1">The sequence shown here is derived from an EMBL/GenBank/DDBJ whole genome shotgun (WGS) entry which is preliminary data.</text>
</comment>
<reference evidence="1 2" key="1">
    <citation type="journal article" date="2010" name="J. Bacteriol.">
        <title>Genome sequence of Lentisphaera araneosa HTCC2155T, the type species of the order Lentisphaerales in the phylum Lentisphaerae.</title>
        <authorList>
            <person name="Thrash J.C."/>
            <person name="Cho J.C."/>
            <person name="Vergin K.L."/>
            <person name="Morris R.M."/>
            <person name="Giovannoni S.J."/>
        </authorList>
    </citation>
    <scope>NUCLEOTIDE SEQUENCE [LARGE SCALE GENOMIC DNA]</scope>
    <source>
        <strain evidence="1 2">HTCC2155</strain>
    </source>
</reference>
<protein>
    <recommendedName>
        <fullName evidence="3">DUF481 domain-containing protein</fullName>
    </recommendedName>
</protein>
<dbReference type="Proteomes" id="UP000004947">
    <property type="component" value="Unassembled WGS sequence"/>
</dbReference>
<proteinExistence type="predicted"/>